<dbReference type="EMBL" id="MCGO01000024">
    <property type="protein sequence ID" value="ORY43655.1"/>
    <property type="molecule type" value="Genomic_DNA"/>
</dbReference>
<accession>A0A1Y2CBE6</accession>
<name>A0A1Y2CBE6_9FUNG</name>
<dbReference type="Proteomes" id="UP000193642">
    <property type="component" value="Unassembled WGS sequence"/>
</dbReference>
<comment type="caution">
    <text evidence="3">The sequence shown here is derived from an EMBL/GenBank/DDBJ whole genome shotgun (WGS) entry which is preliminary data.</text>
</comment>
<proteinExistence type="predicted"/>
<feature type="compositionally biased region" description="Acidic residues" evidence="1">
    <location>
        <begin position="16"/>
        <end position="31"/>
    </location>
</feature>
<reference evidence="3 4" key="1">
    <citation type="submission" date="2016-07" db="EMBL/GenBank/DDBJ databases">
        <title>Pervasive Adenine N6-methylation of Active Genes in Fungi.</title>
        <authorList>
            <consortium name="DOE Joint Genome Institute"/>
            <person name="Mondo S.J."/>
            <person name="Dannebaum R.O."/>
            <person name="Kuo R.C."/>
            <person name="Labutti K."/>
            <person name="Haridas S."/>
            <person name="Kuo A."/>
            <person name="Salamov A."/>
            <person name="Ahrendt S.R."/>
            <person name="Lipzen A."/>
            <person name="Sullivan W."/>
            <person name="Andreopoulos W.B."/>
            <person name="Clum A."/>
            <person name="Lindquist E."/>
            <person name="Daum C."/>
            <person name="Ramamoorthy G.K."/>
            <person name="Gryganskyi A."/>
            <person name="Culley D."/>
            <person name="Magnuson J.K."/>
            <person name="James T.Y."/>
            <person name="O'Malley M.A."/>
            <person name="Stajich J.E."/>
            <person name="Spatafora J.W."/>
            <person name="Visel A."/>
            <person name="Grigoriev I.V."/>
        </authorList>
    </citation>
    <scope>NUCLEOTIDE SEQUENCE [LARGE SCALE GENOMIC DNA]</scope>
    <source>
        <strain evidence="3 4">JEL800</strain>
    </source>
</reference>
<dbReference type="STRING" id="329046.A0A1Y2CBE6"/>
<feature type="domain" description="Integrase core" evidence="2">
    <location>
        <begin position="237"/>
        <end position="417"/>
    </location>
</feature>
<keyword evidence="4" id="KW-1185">Reference proteome</keyword>
<feature type="region of interest" description="Disordered" evidence="1">
    <location>
        <begin position="1"/>
        <end position="31"/>
    </location>
</feature>
<evidence type="ECO:0000259" key="2">
    <source>
        <dbReference type="Pfam" id="PF24764"/>
    </source>
</evidence>
<organism evidence="3 4">
    <name type="scientific">Rhizoclosmatium globosum</name>
    <dbReference type="NCBI Taxonomy" id="329046"/>
    <lineage>
        <taxon>Eukaryota</taxon>
        <taxon>Fungi</taxon>
        <taxon>Fungi incertae sedis</taxon>
        <taxon>Chytridiomycota</taxon>
        <taxon>Chytridiomycota incertae sedis</taxon>
        <taxon>Chytridiomycetes</taxon>
        <taxon>Chytridiales</taxon>
        <taxon>Chytriomycetaceae</taxon>
        <taxon>Rhizoclosmatium</taxon>
    </lineage>
</organism>
<dbReference type="OrthoDB" id="5946233at2759"/>
<gene>
    <name evidence="3" type="ORF">BCR33DRAFT_785495</name>
</gene>
<evidence type="ECO:0000313" key="4">
    <source>
        <dbReference type="Proteomes" id="UP000193642"/>
    </source>
</evidence>
<protein>
    <recommendedName>
        <fullName evidence="2">Integrase core domain-containing protein</fullName>
    </recommendedName>
</protein>
<sequence length="521" mass="59169">MTPTGSSNHGDHGDEAGDSSDGTDVDSDDEATSTVLREIPTNNHYSALDPNDVAGLYAVVVNLLEEPGTGKTKKLTGPQVVKALEERHGFKRSLRWLNSYKAEHKLSTVRVGPSLMEQSHEWIEDIKERVYGGYNAAKLQYHLSVKWGVTVGRTKLWQILKAHNIALSDTWIPTPLIEQLVATETTDKPGIGYRGITDAIRNHYHIKVAQSKVHMAMRQANPELSASRLGNVMFRRVYGSRGVNSVWHFDGYDKLSRFGFGVHCSTDGLSRRYVWWYVGSTNRLSLRVAGHYVKAVERERRRPDQTRTDYGSENVIVATIQGYYSRMSGLGHDGHIYGTSKRNTRIEGGWRILSKDHMKRWKTLFEAMELDGDYRFNTLDFYHIKVAQYVFGEFIKQDLEEWCLRWNSHRIRKSKHSEAPSGIPNMMYEHPELWNYSDVGHPVPGNLREVALEAAADKIPFVGYDMLDESDPFDLAPFQAGFSEAAVAACCFPITKGNMCRLFQILTRDDNLRVKLGFDFV</sequence>
<dbReference type="Pfam" id="PF24764">
    <property type="entry name" value="rva_4"/>
    <property type="match status" value="1"/>
</dbReference>
<evidence type="ECO:0000256" key="1">
    <source>
        <dbReference type="SAM" id="MobiDB-lite"/>
    </source>
</evidence>
<dbReference type="PANTHER" id="PTHR46177">
    <property type="entry name" value="INTEGRASE CATALYTIC DOMAIN-CONTAINING PROTEIN"/>
    <property type="match status" value="1"/>
</dbReference>
<dbReference type="PANTHER" id="PTHR46177:SF1">
    <property type="entry name" value="INTEGRASE CATALYTIC DOMAIN-CONTAINING PROTEIN"/>
    <property type="match status" value="1"/>
</dbReference>
<dbReference type="AlphaFoldDB" id="A0A1Y2CBE6"/>
<dbReference type="InterPro" id="IPR058913">
    <property type="entry name" value="Integrase_dom_put"/>
</dbReference>
<evidence type="ECO:0000313" key="3">
    <source>
        <dbReference type="EMBL" id="ORY43655.1"/>
    </source>
</evidence>